<dbReference type="RefSeq" id="WP_263413267.1">
    <property type="nucleotide sequence ID" value="NZ_JAGSYB010000001.1"/>
</dbReference>
<reference evidence="1 2" key="1">
    <citation type="submission" date="2024-12" db="EMBL/GenBank/DDBJ databases">
        <authorList>
            <person name="Lee Y."/>
        </authorList>
    </citation>
    <scope>NUCLEOTIDE SEQUENCE [LARGE SCALE GENOMIC DNA]</scope>
    <source>
        <strain evidence="1 2">03SUJ4</strain>
    </source>
</reference>
<keyword evidence="2" id="KW-1185">Reference proteome</keyword>
<proteinExistence type="predicted"/>
<protein>
    <submittedName>
        <fullName evidence="1">VWA domain-containing protein</fullName>
    </submittedName>
</protein>
<sequence length="349" mass="37491">MAIAALGCGSVPAQSQAGPAAAPGTATSGTAASGMRLNLFVNGSGADALRQGDLTLLDNGTPVPVQSLLPPHAGNVPTHVILVIDDVNARATTVAYERSELKKFLTRNDGQLRVPLTIAVMTDTKMDIQPGFSQDGNAINQALQKYPIGLHEIRRDSQYGGQDRTNICLGSLRQLVQYASTIPGHKLILFLSPGWPLLSGPRIQLTAKEQRGIYQSVAELQDSMLQADITLDMLNPFGPNESVGRSDYYQAFLKSAKKPGDVDIADLSLQVLATHNGGEVQQGSNDIDRMVDHALSEMDSRYTVSFTPAPAEAPNGFHSLKAQVNRPGVTVRMPDEYYTRQAVAEENSR</sequence>
<evidence type="ECO:0000313" key="1">
    <source>
        <dbReference type="EMBL" id="MFN2975202.1"/>
    </source>
</evidence>
<name>A0ABW9KJD3_9BACT</name>
<dbReference type="Proteomes" id="UP001634747">
    <property type="component" value="Unassembled WGS sequence"/>
</dbReference>
<evidence type="ECO:0000313" key="2">
    <source>
        <dbReference type="Proteomes" id="UP001634747"/>
    </source>
</evidence>
<accession>A0ABW9KJD3</accession>
<dbReference type="EMBL" id="JBJYXY010000001">
    <property type="protein sequence ID" value="MFN2975202.1"/>
    <property type="molecule type" value="Genomic_DNA"/>
</dbReference>
<comment type="caution">
    <text evidence="1">The sequence shown here is derived from an EMBL/GenBank/DDBJ whole genome shotgun (WGS) entry which is preliminary data.</text>
</comment>
<dbReference type="InterPro" id="IPR017802">
    <property type="entry name" value="VWFA-rel_acidobac-type"/>
</dbReference>
<dbReference type="NCBIfam" id="TIGR03436">
    <property type="entry name" value="acidobact_VWFA"/>
    <property type="match status" value="1"/>
</dbReference>
<gene>
    <name evidence="1" type="ORF">ACK2TP_05450</name>
</gene>
<organism evidence="1 2">
    <name type="scientific">Terriglobus aquaticus</name>
    <dbReference type="NCBI Taxonomy" id="940139"/>
    <lineage>
        <taxon>Bacteria</taxon>
        <taxon>Pseudomonadati</taxon>
        <taxon>Acidobacteriota</taxon>
        <taxon>Terriglobia</taxon>
        <taxon>Terriglobales</taxon>
        <taxon>Acidobacteriaceae</taxon>
        <taxon>Terriglobus</taxon>
    </lineage>
</organism>